<dbReference type="InParanoid" id="A0A078ACC8"/>
<name>A0A078ACC8_STYLE</name>
<accession>A0A078ACC8</accession>
<evidence type="ECO:0000313" key="1">
    <source>
        <dbReference type="EMBL" id="CDW78473.1"/>
    </source>
</evidence>
<reference evidence="1 2" key="1">
    <citation type="submission" date="2014-06" db="EMBL/GenBank/DDBJ databases">
        <authorList>
            <person name="Swart Estienne"/>
        </authorList>
    </citation>
    <scope>NUCLEOTIDE SEQUENCE [LARGE SCALE GENOMIC DNA]</scope>
    <source>
        <strain evidence="1 2">130c</strain>
    </source>
</reference>
<protein>
    <recommendedName>
        <fullName evidence="3">N-acetyltransferase domain-containing protein</fullName>
    </recommendedName>
</protein>
<evidence type="ECO:0000313" key="2">
    <source>
        <dbReference type="Proteomes" id="UP000039865"/>
    </source>
</evidence>
<dbReference type="EMBL" id="CCKQ01007129">
    <property type="protein sequence ID" value="CDW78473.1"/>
    <property type="molecule type" value="Genomic_DNA"/>
</dbReference>
<sequence length="160" mass="18448">MFQPVQFGKNFIIQELDSENYSEFVDLIAEEYPNNDPISIILGANSIAYRECVESLKDFILSQNCSFIARCTNTGKLIGAVVGEDYNAEYDCKKDRALEIYYGRFGEAKKSLFDRGIFRKEWKILLGTWGITRSTHQNQIIVTDLTMELVKQITWLPLEQ</sequence>
<proteinExistence type="predicted"/>
<gene>
    <name evidence="1" type="primary">Contig10003.g10693</name>
    <name evidence="1" type="ORF">STYLEM_7450</name>
</gene>
<dbReference type="Gene3D" id="3.40.630.30">
    <property type="match status" value="1"/>
</dbReference>
<organism evidence="1 2">
    <name type="scientific">Stylonychia lemnae</name>
    <name type="common">Ciliate</name>
    <dbReference type="NCBI Taxonomy" id="5949"/>
    <lineage>
        <taxon>Eukaryota</taxon>
        <taxon>Sar</taxon>
        <taxon>Alveolata</taxon>
        <taxon>Ciliophora</taxon>
        <taxon>Intramacronucleata</taxon>
        <taxon>Spirotrichea</taxon>
        <taxon>Stichotrichia</taxon>
        <taxon>Sporadotrichida</taxon>
        <taxon>Oxytrichidae</taxon>
        <taxon>Stylonychinae</taxon>
        <taxon>Stylonychia</taxon>
    </lineage>
</organism>
<dbReference type="Proteomes" id="UP000039865">
    <property type="component" value="Unassembled WGS sequence"/>
</dbReference>
<keyword evidence="2" id="KW-1185">Reference proteome</keyword>
<evidence type="ECO:0008006" key="3">
    <source>
        <dbReference type="Google" id="ProtNLM"/>
    </source>
</evidence>
<dbReference type="AlphaFoldDB" id="A0A078ACC8"/>